<comment type="similarity">
    <text evidence="1">Belongs to the pectinacetylesterase family. Notum subfamily.</text>
</comment>
<keyword evidence="3" id="KW-0732">Signal</keyword>
<evidence type="ECO:0000256" key="1">
    <source>
        <dbReference type="ARBA" id="ARBA00010213"/>
    </source>
</evidence>
<gene>
    <name evidence="4" type="ORF">PYX00_003380</name>
</gene>
<name>A0AAW2I0X2_9NEOP</name>
<feature type="chain" id="PRO_5043766543" description="Notum" evidence="3">
    <location>
        <begin position="22"/>
        <end position="396"/>
    </location>
</feature>
<protein>
    <recommendedName>
        <fullName evidence="5">Notum</fullName>
    </recommendedName>
</protein>
<comment type="caution">
    <text evidence="4">The sequence shown here is derived from an EMBL/GenBank/DDBJ whole genome shotgun (WGS) entry which is preliminary data.</text>
</comment>
<feature type="region of interest" description="Disordered" evidence="2">
    <location>
        <begin position="243"/>
        <end position="317"/>
    </location>
</feature>
<proteinExistence type="inferred from homology"/>
<dbReference type="PANTHER" id="PTHR21562:SF122">
    <property type="entry name" value="PALMITOLEOYL-PROTEIN CARBOXYLESTERASE NOTUM"/>
    <property type="match status" value="1"/>
</dbReference>
<dbReference type="GO" id="GO:0016787">
    <property type="term" value="F:hydrolase activity"/>
    <property type="evidence" value="ECO:0007669"/>
    <property type="project" value="InterPro"/>
</dbReference>
<feature type="compositionally biased region" description="Basic residues" evidence="2">
    <location>
        <begin position="286"/>
        <end position="303"/>
    </location>
</feature>
<dbReference type="Pfam" id="PF03283">
    <property type="entry name" value="PAE"/>
    <property type="match status" value="1"/>
</dbReference>
<organism evidence="4">
    <name type="scientific">Menopon gallinae</name>
    <name type="common">poultry shaft louse</name>
    <dbReference type="NCBI Taxonomy" id="328185"/>
    <lineage>
        <taxon>Eukaryota</taxon>
        <taxon>Metazoa</taxon>
        <taxon>Ecdysozoa</taxon>
        <taxon>Arthropoda</taxon>
        <taxon>Hexapoda</taxon>
        <taxon>Insecta</taxon>
        <taxon>Pterygota</taxon>
        <taxon>Neoptera</taxon>
        <taxon>Paraneoptera</taxon>
        <taxon>Psocodea</taxon>
        <taxon>Troctomorpha</taxon>
        <taxon>Phthiraptera</taxon>
        <taxon>Amblycera</taxon>
        <taxon>Menoponidae</taxon>
        <taxon>Menopon</taxon>
    </lineage>
</organism>
<reference evidence="4" key="1">
    <citation type="journal article" date="2024" name="Gigascience">
        <title>Chromosome-level genome of the poultry shaft louse Menopon gallinae provides insight into the host-switching and adaptive evolution of parasitic lice.</title>
        <authorList>
            <person name="Xu Y."/>
            <person name="Ma L."/>
            <person name="Liu S."/>
            <person name="Liang Y."/>
            <person name="Liu Q."/>
            <person name="He Z."/>
            <person name="Tian L."/>
            <person name="Duan Y."/>
            <person name="Cai W."/>
            <person name="Li H."/>
            <person name="Song F."/>
        </authorList>
    </citation>
    <scope>NUCLEOTIDE SEQUENCE</scope>
    <source>
        <strain evidence="4">Cailab_2023a</strain>
    </source>
</reference>
<dbReference type="AlphaFoldDB" id="A0AAW2I0X2"/>
<evidence type="ECO:0008006" key="5">
    <source>
        <dbReference type="Google" id="ProtNLM"/>
    </source>
</evidence>
<accession>A0AAW2I0X2</accession>
<dbReference type="PANTHER" id="PTHR21562">
    <property type="entry name" value="NOTUM-RELATED"/>
    <property type="match status" value="1"/>
</dbReference>
<sequence>MGAAVVRQVVLDLLPLGLTNATSLLLTGSSAGGTGVILNLNSVKSLLHDELRLYHIAVRGISDSGWFLDREPYAKDPQSVAPVDAVRRGIALWQGKVPASCAAYYPTEPWRCYFGYRMYPFLTAPLFVFQWLFDEAQMAADKVGAPVTKHQWDYIHKMGDTLRHTFQNVSAVFAPSCISHSVLTKKDWENIKIDEVSLPMAIRCWELNLHQPHRSLQDLYTVSNENSSSSPSMLADAPLETSIRGARKSTFPDAFKTGEDQTAKHEERRRRRKKHRNKQRPERPNKGRRKKGLGRKNKNRPMRSPKIGSVSLNSTRGSGQKCQQHLIERCTWPQCNHSCPKLHNPFTGEEMDFIDLLKSFGMDMASVANALGIDIHTLNNMGHAELLNLLTQQSNR</sequence>
<dbReference type="EMBL" id="JARGDH010000002">
    <property type="protein sequence ID" value="KAL0275566.1"/>
    <property type="molecule type" value="Genomic_DNA"/>
</dbReference>
<evidence type="ECO:0000313" key="4">
    <source>
        <dbReference type="EMBL" id="KAL0275566.1"/>
    </source>
</evidence>
<dbReference type="InterPro" id="IPR004963">
    <property type="entry name" value="PAE/NOTUM"/>
</dbReference>
<feature type="compositionally biased region" description="Basic residues" evidence="2">
    <location>
        <begin position="267"/>
        <end position="278"/>
    </location>
</feature>
<evidence type="ECO:0000256" key="2">
    <source>
        <dbReference type="SAM" id="MobiDB-lite"/>
    </source>
</evidence>
<feature type="compositionally biased region" description="Basic and acidic residues" evidence="2">
    <location>
        <begin position="256"/>
        <end position="266"/>
    </location>
</feature>
<evidence type="ECO:0000256" key="3">
    <source>
        <dbReference type="SAM" id="SignalP"/>
    </source>
</evidence>
<feature type="signal peptide" evidence="3">
    <location>
        <begin position="1"/>
        <end position="21"/>
    </location>
</feature>